<evidence type="ECO:0000313" key="5">
    <source>
        <dbReference type="Proteomes" id="UP000053411"/>
    </source>
</evidence>
<dbReference type="InterPro" id="IPR029058">
    <property type="entry name" value="AB_hydrolase_fold"/>
</dbReference>
<evidence type="ECO:0000256" key="1">
    <source>
        <dbReference type="ARBA" id="ARBA00022801"/>
    </source>
</evidence>
<reference evidence="4 5" key="1">
    <citation type="submission" date="2015-01" db="EMBL/GenBank/DDBJ databases">
        <title>The Genome Sequence of Fonsecaea multimorphosa CBS 102226.</title>
        <authorList>
            <consortium name="The Broad Institute Genomics Platform"/>
            <person name="Cuomo C."/>
            <person name="de Hoog S."/>
            <person name="Gorbushina A."/>
            <person name="Stielow B."/>
            <person name="Teixiera M."/>
            <person name="Abouelleil A."/>
            <person name="Chapman S.B."/>
            <person name="Priest M."/>
            <person name="Young S.K."/>
            <person name="Wortman J."/>
            <person name="Nusbaum C."/>
            <person name="Birren B."/>
        </authorList>
    </citation>
    <scope>NUCLEOTIDE SEQUENCE [LARGE SCALE GENOMIC DNA]</scope>
    <source>
        <strain evidence="4 5">CBS 102226</strain>
    </source>
</reference>
<dbReference type="PANTHER" id="PTHR43329">
    <property type="entry name" value="EPOXIDE HYDROLASE"/>
    <property type="match status" value="1"/>
</dbReference>
<dbReference type="SUPFAM" id="SSF53474">
    <property type="entry name" value="alpha/beta-Hydrolases"/>
    <property type="match status" value="1"/>
</dbReference>
<dbReference type="InterPro" id="IPR000073">
    <property type="entry name" value="AB_hydrolase_1"/>
</dbReference>
<dbReference type="GeneID" id="27717184"/>
<keyword evidence="1" id="KW-0378">Hydrolase</keyword>
<sequence length="304" mass="33998">MIDANETFDGTFPFKPHYSTSAGFRMHYVDEGQGSPVLCLHGEPTWGYLYREVIPILAKKHRVIVPDYMGFGKSETPQNVEYTARRHADNLESLVKELDLHNITLVVHDWGGQIGGALALRQQHRITRIVVMNTLLSLGMPAEDDCWKRNAAESAWFSWADRAVSDGTFEATLRNAGVAIVGLMKLLQGFERRDAPESFFRAYSSPFDTPDECHGVIAFPKSIVTGSFKAEQGTAEARTAVRSKPAMMIEGTRDKVLLAKYFVPVFQAAFPNAPIHYLDNASHFCLEDAPEEISRLILDFIKST</sequence>
<feature type="domain" description="AB hydrolase-1" evidence="3">
    <location>
        <begin position="36"/>
        <end position="284"/>
    </location>
</feature>
<dbReference type="STRING" id="1442371.A0A0D2GTI5"/>
<gene>
    <name evidence="4" type="ORF">Z520_11438</name>
</gene>
<dbReference type="PRINTS" id="PR00111">
    <property type="entry name" value="ABHYDROLASE"/>
</dbReference>
<evidence type="ECO:0000259" key="3">
    <source>
        <dbReference type="Pfam" id="PF00561"/>
    </source>
</evidence>
<dbReference type="AlphaFoldDB" id="A0A0D2GTI5"/>
<name>A0A0D2GTI5_9EURO</name>
<dbReference type="RefSeq" id="XP_016626898.1">
    <property type="nucleotide sequence ID" value="XM_016781927.1"/>
</dbReference>
<dbReference type="InterPro" id="IPR000639">
    <property type="entry name" value="Epox_hydrolase-like"/>
</dbReference>
<dbReference type="VEuPathDB" id="FungiDB:Z520_11438"/>
<accession>A0A0D2GTI5</accession>
<organism evidence="4 5">
    <name type="scientific">Fonsecaea multimorphosa CBS 102226</name>
    <dbReference type="NCBI Taxonomy" id="1442371"/>
    <lineage>
        <taxon>Eukaryota</taxon>
        <taxon>Fungi</taxon>
        <taxon>Dikarya</taxon>
        <taxon>Ascomycota</taxon>
        <taxon>Pezizomycotina</taxon>
        <taxon>Eurotiomycetes</taxon>
        <taxon>Chaetothyriomycetidae</taxon>
        <taxon>Chaetothyriales</taxon>
        <taxon>Herpotrichiellaceae</taxon>
        <taxon>Fonsecaea</taxon>
    </lineage>
</organism>
<dbReference type="EMBL" id="KN848100">
    <property type="protein sequence ID" value="KIX92775.1"/>
    <property type="molecule type" value="Genomic_DNA"/>
</dbReference>
<dbReference type="PRINTS" id="PR00412">
    <property type="entry name" value="EPOXHYDRLASE"/>
</dbReference>
<dbReference type="Gene3D" id="3.40.50.1820">
    <property type="entry name" value="alpha/beta hydrolase"/>
    <property type="match status" value="1"/>
</dbReference>
<dbReference type="OrthoDB" id="284184at2759"/>
<dbReference type="GO" id="GO:0016787">
    <property type="term" value="F:hydrolase activity"/>
    <property type="evidence" value="ECO:0007669"/>
    <property type="project" value="UniProtKB-KW"/>
</dbReference>
<comment type="similarity">
    <text evidence="2">Belongs to the AB hydrolase superfamily. Epoxide hydrolase family.</text>
</comment>
<evidence type="ECO:0000313" key="4">
    <source>
        <dbReference type="EMBL" id="KIX92775.1"/>
    </source>
</evidence>
<evidence type="ECO:0000256" key="2">
    <source>
        <dbReference type="ARBA" id="ARBA00038334"/>
    </source>
</evidence>
<dbReference type="Pfam" id="PF00561">
    <property type="entry name" value="Abhydrolase_1"/>
    <property type="match status" value="1"/>
</dbReference>
<protein>
    <recommendedName>
        <fullName evidence="3">AB hydrolase-1 domain-containing protein</fullName>
    </recommendedName>
</protein>
<proteinExistence type="inferred from homology"/>
<dbReference type="Proteomes" id="UP000053411">
    <property type="component" value="Unassembled WGS sequence"/>
</dbReference>
<keyword evidence="5" id="KW-1185">Reference proteome</keyword>